<keyword evidence="2" id="KW-1185">Reference proteome</keyword>
<gene>
    <name evidence="1" type="ORF">DSM104635_03895</name>
</gene>
<reference evidence="2" key="1">
    <citation type="submission" date="2019-12" db="EMBL/GenBank/DDBJ databases">
        <title>Complete genome of Terracaulis silvestris 0127_4.</title>
        <authorList>
            <person name="Vieira S."/>
            <person name="Riedel T."/>
            <person name="Sproer C."/>
            <person name="Pascual J."/>
            <person name="Boedeker C."/>
            <person name="Overmann J."/>
        </authorList>
    </citation>
    <scope>NUCLEOTIDE SEQUENCE [LARGE SCALE GENOMIC DNA]</scope>
    <source>
        <strain evidence="2">0127_4</strain>
    </source>
</reference>
<protein>
    <recommendedName>
        <fullName evidence="3">DUF3088 domain-containing protein</fullName>
    </recommendedName>
</protein>
<evidence type="ECO:0000313" key="2">
    <source>
        <dbReference type="Proteomes" id="UP000431269"/>
    </source>
</evidence>
<sequence>MRLARDTLFILRAPFEDPELEGTWFCTSCATMEGALLANPHWARSIDVKRSAYPRPRHEVIALIGEENQSLPVLVLADASTPPDGAKEFEGRFFLDEPKPITRYLAASYGGAGPHP</sequence>
<dbReference type="KEGG" id="tsv:DSM104635_03895"/>
<proteinExistence type="predicted"/>
<accession>A0A6I6MNU3</accession>
<evidence type="ECO:0008006" key="3">
    <source>
        <dbReference type="Google" id="ProtNLM"/>
    </source>
</evidence>
<name>A0A6I6MNU3_9CAUL</name>
<organism evidence="1 2">
    <name type="scientific">Terricaulis silvestris</name>
    <dbReference type="NCBI Taxonomy" id="2686094"/>
    <lineage>
        <taxon>Bacteria</taxon>
        <taxon>Pseudomonadati</taxon>
        <taxon>Pseudomonadota</taxon>
        <taxon>Alphaproteobacteria</taxon>
        <taxon>Caulobacterales</taxon>
        <taxon>Caulobacteraceae</taxon>
        <taxon>Terricaulis</taxon>
    </lineage>
</organism>
<dbReference type="InterPro" id="IPR021439">
    <property type="entry name" value="DUF3088"/>
</dbReference>
<dbReference type="Proteomes" id="UP000431269">
    <property type="component" value="Chromosome"/>
</dbReference>
<evidence type="ECO:0000313" key="1">
    <source>
        <dbReference type="EMBL" id="QGZ97030.1"/>
    </source>
</evidence>
<dbReference type="AlphaFoldDB" id="A0A6I6MNU3"/>
<dbReference type="Pfam" id="PF11287">
    <property type="entry name" value="DUF3088"/>
    <property type="match status" value="1"/>
</dbReference>
<dbReference type="EMBL" id="CP047045">
    <property type="protein sequence ID" value="QGZ97030.1"/>
    <property type="molecule type" value="Genomic_DNA"/>
</dbReference>
<dbReference type="RefSeq" id="WP_158767864.1">
    <property type="nucleotide sequence ID" value="NZ_CP047045.1"/>
</dbReference>